<keyword evidence="4 5" id="KW-0472">Membrane</keyword>
<feature type="transmembrane region" description="Helical" evidence="5">
    <location>
        <begin position="726"/>
        <end position="747"/>
    </location>
</feature>
<keyword evidence="8" id="KW-1185">Reference proteome</keyword>
<evidence type="ECO:0000256" key="3">
    <source>
        <dbReference type="ARBA" id="ARBA00022989"/>
    </source>
</evidence>
<feature type="transmembrane region" description="Helical" evidence="5">
    <location>
        <begin position="561"/>
        <end position="580"/>
    </location>
</feature>
<evidence type="ECO:0000259" key="6">
    <source>
        <dbReference type="PROSITE" id="PS50928"/>
    </source>
</evidence>
<dbReference type="InterPro" id="IPR035906">
    <property type="entry name" value="MetI-like_sf"/>
</dbReference>
<feature type="transmembrane region" description="Helical" evidence="5">
    <location>
        <begin position="529"/>
        <end position="549"/>
    </location>
</feature>
<evidence type="ECO:0000256" key="5">
    <source>
        <dbReference type="SAM" id="Phobius"/>
    </source>
</evidence>
<sequence length="761" mass="83544">MNELAKPVIDQNSPPERIDFNTPAMLRKRRFRAFKDRLTHWYVAIGGLAVLAAITLIFFYLAYVVAPLFKGASLTAAAPLNAAWMQDAGKPLMIAIEEQNQIGMRISDKGEVIFFDIKDGAELHRVALPLPAGATVVSIGKDQPGAPLIALGLSNGKVLIFRHSYVTTYPGNQKTITPSVAWPFGETPLVLDEAGRAVEHVTVSADGESLKVAGSTGTQLHVMAIEQTENMMTGEVTREQSRIELPQMSAAVKAIYIDPRQQWLYVINGRAQADVFSLRDRTLNGRYKLLEDGNAEITASAQLVGGISLIIGNSRGSMTQWFMARDTDGEQRLMRIRDFRMGSAPIVQIKPEQRRKGFIALDASGKLGVFHSTAHRTLLINQAVDGPGILALSPRANQVLVESGSTLLPLTLDNPHPEVSWSSLWGKVWYENYDEPKYVWQSTASNSDFEPKLSLAPLTYGTLKAAFYAMLLAAPLAVAAAIYTAYFMAPGMRRKVKPVIELMEAMPTVILGFFAGLFLAPYLEAHLPGIFSLLLLTPIGILLAGFFWTRLPDSIRLRVPDGWESAILIPVILLVGWLSLSMSPHLENWFFNGDMRMWIRNDLGITYDQRNALVVGLAMGFAVIPNIYSIAEDAVFSVPRSLTLGSLALGATPWQTLTRVVILTASPGIFSALMIGMGRAVGETMIVLMATGNTPIMDMNLFEGMRTLAANVAVEMPESEVGGSHYRVLFLAALVLLMFTFVMNTAAELIRQRLRKKYSSL</sequence>
<evidence type="ECO:0000256" key="2">
    <source>
        <dbReference type="ARBA" id="ARBA00022692"/>
    </source>
</evidence>
<evidence type="ECO:0000313" key="8">
    <source>
        <dbReference type="Proteomes" id="UP000660131"/>
    </source>
</evidence>
<evidence type="ECO:0000256" key="1">
    <source>
        <dbReference type="ARBA" id="ARBA00004651"/>
    </source>
</evidence>
<dbReference type="PANTHER" id="PTHR42727">
    <property type="entry name" value="PHOSPHATE TRANSPORT SYSTEM PERMEASE PROTEIN"/>
    <property type="match status" value="1"/>
</dbReference>
<feature type="domain" description="ABC transmembrane type-1" evidence="6">
    <location>
        <begin position="459"/>
        <end position="747"/>
    </location>
</feature>
<dbReference type="RefSeq" id="WP_187518855.1">
    <property type="nucleotide sequence ID" value="NZ_JACONV010000007.1"/>
</dbReference>
<dbReference type="SUPFAM" id="SSF69322">
    <property type="entry name" value="Tricorn protease domain 2"/>
    <property type="match status" value="1"/>
</dbReference>
<dbReference type="PANTHER" id="PTHR42727:SF1">
    <property type="entry name" value="PHOSPHATE TRANSPORT SYSTEM PERMEASE"/>
    <property type="match status" value="1"/>
</dbReference>
<feature type="transmembrane region" description="Helical" evidence="5">
    <location>
        <begin position="499"/>
        <end position="523"/>
    </location>
</feature>
<gene>
    <name evidence="7" type="ORF">H8S56_12960</name>
</gene>
<keyword evidence="3 5" id="KW-1133">Transmembrane helix</keyword>
<reference evidence="7 8" key="1">
    <citation type="submission" date="2020-08" db="EMBL/GenBank/DDBJ databases">
        <title>Putative novel bacterial strains isolated from necrotic wheat leaf tissues caused by Xanthomonas translucens.</title>
        <authorList>
            <person name="Tambong J.T."/>
        </authorList>
    </citation>
    <scope>NUCLEOTIDE SEQUENCE [LARGE SCALE GENOMIC DNA]</scope>
    <source>
        <strain evidence="7 8">DOAB 1067</strain>
    </source>
</reference>
<feature type="transmembrane region" description="Helical" evidence="5">
    <location>
        <begin position="38"/>
        <end position="63"/>
    </location>
</feature>
<feature type="transmembrane region" description="Helical" evidence="5">
    <location>
        <begin position="612"/>
        <end position="631"/>
    </location>
</feature>
<evidence type="ECO:0000313" key="7">
    <source>
        <dbReference type="EMBL" id="MBC3955919.1"/>
    </source>
</evidence>
<dbReference type="Gene3D" id="2.130.10.10">
    <property type="entry name" value="YVTN repeat-like/Quinoprotein amine dehydrogenase"/>
    <property type="match status" value="1"/>
</dbReference>
<comment type="subcellular location">
    <subcellularLocation>
        <location evidence="1">Cell membrane</location>
        <topology evidence="1">Multi-pass membrane protein</topology>
    </subcellularLocation>
</comment>
<dbReference type="CDD" id="cd06261">
    <property type="entry name" value="TM_PBP2"/>
    <property type="match status" value="1"/>
</dbReference>
<feature type="transmembrane region" description="Helical" evidence="5">
    <location>
        <begin position="660"/>
        <end position="681"/>
    </location>
</feature>
<dbReference type="InterPro" id="IPR015943">
    <property type="entry name" value="WD40/YVTN_repeat-like_dom_sf"/>
</dbReference>
<dbReference type="EMBL" id="JACONV010000007">
    <property type="protein sequence ID" value="MBC3955919.1"/>
    <property type="molecule type" value="Genomic_DNA"/>
</dbReference>
<dbReference type="Proteomes" id="UP000660131">
    <property type="component" value="Unassembled WGS sequence"/>
</dbReference>
<dbReference type="InterPro" id="IPR000515">
    <property type="entry name" value="MetI-like"/>
</dbReference>
<organism evidence="7 8">
    <name type="scientific">Pseudomonas triticifolii</name>
    <dbReference type="NCBI Taxonomy" id="2762592"/>
    <lineage>
        <taxon>Bacteria</taxon>
        <taxon>Pseudomonadati</taxon>
        <taxon>Pseudomonadota</taxon>
        <taxon>Gammaproteobacteria</taxon>
        <taxon>Pseudomonadales</taxon>
        <taxon>Pseudomonadaceae</taxon>
        <taxon>Pseudomonas</taxon>
    </lineage>
</organism>
<comment type="caution">
    <text evidence="7">The sequence shown here is derived from an EMBL/GenBank/DDBJ whole genome shotgun (WGS) entry which is preliminary data.</text>
</comment>
<keyword evidence="2 5" id="KW-0812">Transmembrane</keyword>
<protein>
    <submittedName>
        <fullName evidence="7">ABC transporter permease subunit</fullName>
    </submittedName>
</protein>
<proteinExistence type="predicted"/>
<dbReference type="PROSITE" id="PS50928">
    <property type="entry name" value="ABC_TM1"/>
    <property type="match status" value="1"/>
</dbReference>
<dbReference type="SUPFAM" id="SSF161098">
    <property type="entry name" value="MetI-like"/>
    <property type="match status" value="1"/>
</dbReference>
<dbReference type="Gene3D" id="1.10.3720.10">
    <property type="entry name" value="MetI-like"/>
    <property type="match status" value="1"/>
</dbReference>
<evidence type="ECO:0000256" key="4">
    <source>
        <dbReference type="ARBA" id="ARBA00023136"/>
    </source>
</evidence>
<accession>A0ABR7BFH7</accession>
<name>A0ABR7BFH7_9PSED</name>
<feature type="transmembrane region" description="Helical" evidence="5">
    <location>
        <begin position="465"/>
        <end position="487"/>
    </location>
</feature>